<protein>
    <submittedName>
        <fullName evidence="3">Uncharacterized protein</fullName>
    </submittedName>
</protein>
<evidence type="ECO:0000256" key="1">
    <source>
        <dbReference type="SAM" id="MobiDB-lite"/>
    </source>
</evidence>
<dbReference type="PANTHER" id="PTHR37848:SF1">
    <property type="entry name" value="SUN DOMAIN-CONTAINING PROTEIN"/>
    <property type="match status" value="1"/>
</dbReference>
<organism evidence="3 4">
    <name type="scientific">Erysiphe neolycopersici</name>
    <dbReference type="NCBI Taxonomy" id="212602"/>
    <lineage>
        <taxon>Eukaryota</taxon>
        <taxon>Fungi</taxon>
        <taxon>Dikarya</taxon>
        <taxon>Ascomycota</taxon>
        <taxon>Pezizomycotina</taxon>
        <taxon>Leotiomycetes</taxon>
        <taxon>Erysiphales</taxon>
        <taxon>Erysiphaceae</taxon>
        <taxon>Erysiphe</taxon>
    </lineage>
</organism>
<dbReference type="PANTHER" id="PTHR37848">
    <property type="entry name" value="EXPRESSED PROTEIN"/>
    <property type="match status" value="1"/>
</dbReference>
<evidence type="ECO:0000313" key="4">
    <source>
        <dbReference type="Proteomes" id="UP000286134"/>
    </source>
</evidence>
<keyword evidence="4" id="KW-1185">Reference proteome</keyword>
<dbReference type="AlphaFoldDB" id="A0A420HH08"/>
<proteinExistence type="predicted"/>
<dbReference type="OrthoDB" id="203796at2759"/>
<reference evidence="3 4" key="1">
    <citation type="journal article" date="2018" name="BMC Genomics">
        <title>Comparative genome analyses reveal sequence features reflecting distinct modes of host-adaptation between dicot and monocot powdery mildew.</title>
        <authorList>
            <person name="Wu Y."/>
            <person name="Ma X."/>
            <person name="Pan Z."/>
            <person name="Kale S.D."/>
            <person name="Song Y."/>
            <person name="King H."/>
            <person name="Zhang Q."/>
            <person name="Presley C."/>
            <person name="Deng X."/>
            <person name="Wei C.I."/>
            <person name="Xiao S."/>
        </authorList>
    </citation>
    <scope>NUCLEOTIDE SEQUENCE [LARGE SCALE GENOMIC DNA]</scope>
    <source>
        <strain evidence="3">UMSG2</strain>
    </source>
</reference>
<keyword evidence="2" id="KW-0812">Transmembrane</keyword>
<comment type="caution">
    <text evidence="3">The sequence shown here is derived from an EMBL/GenBank/DDBJ whole genome shotgun (WGS) entry which is preliminary data.</text>
</comment>
<keyword evidence="2" id="KW-1133">Transmembrane helix</keyword>
<evidence type="ECO:0000256" key="2">
    <source>
        <dbReference type="SAM" id="Phobius"/>
    </source>
</evidence>
<keyword evidence="2" id="KW-0472">Membrane</keyword>
<dbReference type="Proteomes" id="UP000286134">
    <property type="component" value="Unassembled WGS sequence"/>
</dbReference>
<dbReference type="EMBL" id="MCFK01007957">
    <property type="protein sequence ID" value="RKF56700.1"/>
    <property type="molecule type" value="Genomic_DNA"/>
</dbReference>
<sequence>MKFPIIVQQPRYQDESYNPNGLLEDNQLPPYQDVPGNSSDCNQSEHIEREPYLSPPDPAFSTRNFAASEVYTRFAKYSNNADALHSLINEQALYPPTYYVQIHGKHNETQQESDSKESQKEVTDFYFRINMTYLLGPRGSGEIQFLPDHKRGYRGTRFPSLKPKLSEWESRDALFEWCQKYVSDPAKIKSFTFTRKIQNHDTQKLYRIIRSAIEETRYRGQVFITFPVTNSKLIVYSPGKINEWRTKTWLRWIFYITFLWVLAWPTLIFLTSRYETVKCVFFYANTSDSSDPNRICKFQSEDDWFQSWKQTIKRAALTGVNIGEEGFLSDNYRTTTENMFRNTQELRSGDRPINEAHCFHGYDANVARFLGVYDWGGDN</sequence>
<name>A0A420HH08_9PEZI</name>
<feature type="transmembrane region" description="Helical" evidence="2">
    <location>
        <begin position="249"/>
        <end position="270"/>
    </location>
</feature>
<accession>A0A420HH08</accession>
<gene>
    <name evidence="3" type="ORF">OnM2_079042</name>
</gene>
<feature type="region of interest" description="Disordered" evidence="1">
    <location>
        <begin position="14"/>
        <end position="59"/>
    </location>
</feature>
<evidence type="ECO:0000313" key="3">
    <source>
        <dbReference type="EMBL" id="RKF56700.1"/>
    </source>
</evidence>